<accession>A0AAX2AIT7</accession>
<reference evidence="1 2" key="1">
    <citation type="submission" date="2017-09" db="EMBL/GenBank/DDBJ databases">
        <title>Genomics of the genus Arcobacter.</title>
        <authorList>
            <person name="Perez-Cataluna A."/>
            <person name="Figueras M.J."/>
            <person name="Salas-Masso N."/>
        </authorList>
    </citation>
    <scope>NUCLEOTIDE SEQUENCE [LARGE SCALE GENOMIC DNA]</scope>
    <source>
        <strain evidence="1 2">CECT 7386</strain>
    </source>
</reference>
<dbReference type="KEGG" id="amyt:AMYT_2397"/>
<organism evidence="1 2">
    <name type="scientific">Malaciobacter mytili LMG 24559</name>
    <dbReference type="NCBI Taxonomy" id="1032238"/>
    <lineage>
        <taxon>Bacteria</taxon>
        <taxon>Pseudomonadati</taxon>
        <taxon>Campylobacterota</taxon>
        <taxon>Epsilonproteobacteria</taxon>
        <taxon>Campylobacterales</taxon>
        <taxon>Arcobacteraceae</taxon>
        <taxon>Malaciobacter</taxon>
    </lineage>
</organism>
<dbReference type="Proteomes" id="UP000290092">
    <property type="component" value="Unassembled WGS sequence"/>
</dbReference>
<comment type="caution">
    <text evidence="1">The sequence shown here is derived from an EMBL/GenBank/DDBJ whole genome shotgun (WGS) entry which is preliminary data.</text>
</comment>
<dbReference type="EMBL" id="NXID01000017">
    <property type="protein sequence ID" value="RXK15948.1"/>
    <property type="molecule type" value="Genomic_DNA"/>
</dbReference>
<sequence length="125" mass="14150">MKIEFRKVPTTPKEFINDFASVKLEGTFCKISPTLIKIDASLTGETTVQCIRCGEEENISLDEKLDFLLSDGIFKGNESEDLVIEIENGIIDFDDICESELSSIKSDYHICNSCLKNNEEIEKEF</sequence>
<evidence type="ECO:0008006" key="3">
    <source>
        <dbReference type="Google" id="ProtNLM"/>
    </source>
</evidence>
<proteinExistence type="predicted"/>
<protein>
    <recommendedName>
        <fullName evidence="3">DUF177 domain-containing protein</fullName>
    </recommendedName>
</protein>
<evidence type="ECO:0000313" key="2">
    <source>
        <dbReference type="Proteomes" id="UP000290092"/>
    </source>
</evidence>
<dbReference type="RefSeq" id="WP_114842753.1">
    <property type="nucleotide sequence ID" value="NZ_CP031219.1"/>
</dbReference>
<dbReference type="AlphaFoldDB" id="A0AAX2AIT7"/>
<evidence type="ECO:0000313" key="1">
    <source>
        <dbReference type="EMBL" id="RXK15948.1"/>
    </source>
</evidence>
<keyword evidence="2" id="KW-1185">Reference proteome</keyword>
<name>A0AAX2AIT7_9BACT</name>
<gene>
    <name evidence="1" type="ORF">CP985_06180</name>
</gene>